<keyword evidence="3" id="KW-1185">Reference proteome</keyword>
<organism evidence="2 3">
    <name type="scientific">Rubroshorea leprosula</name>
    <dbReference type="NCBI Taxonomy" id="152421"/>
    <lineage>
        <taxon>Eukaryota</taxon>
        <taxon>Viridiplantae</taxon>
        <taxon>Streptophyta</taxon>
        <taxon>Embryophyta</taxon>
        <taxon>Tracheophyta</taxon>
        <taxon>Spermatophyta</taxon>
        <taxon>Magnoliopsida</taxon>
        <taxon>eudicotyledons</taxon>
        <taxon>Gunneridae</taxon>
        <taxon>Pentapetalae</taxon>
        <taxon>rosids</taxon>
        <taxon>malvids</taxon>
        <taxon>Malvales</taxon>
        <taxon>Dipterocarpaceae</taxon>
        <taxon>Rubroshorea</taxon>
    </lineage>
</organism>
<evidence type="ECO:0000313" key="3">
    <source>
        <dbReference type="Proteomes" id="UP001054252"/>
    </source>
</evidence>
<dbReference type="Proteomes" id="UP001054252">
    <property type="component" value="Unassembled WGS sequence"/>
</dbReference>
<accession>A0AAV5I5C6</accession>
<gene>
    <name evidence="2" type="ORF">SLEP1_g9586</name>
</gene>
<evidence type="ECO:0000313" key="2">
    <source>
        <dbReference type="EMBL" id="GKU96337.1"/>
    </source>
</evidence>
<evidence type="ECO:0000256" key="1">
    <source>
        <dbReference type="SAM" id="MobiDB-lite"/>
    </source>
</evidence>
<proteinExistence type="predicted"/>
<name>A0AAV5I5C6_9ROSI</name>
<dbReference type="EMBL" id="BPVZ01000010">
    <property type="protein sequence ID" value="GKU96337.1"/>
    <property type="molecule type" value="Genomic_DNA"/>
</dbReference>
<reference evidence="2 3" key="1">
    <citation type="journal article" date="2021" name="Commun. Biol.">
        <title>The genome of Shorea leprosula (Dipterocarpaceae) highlights the ecological relevance of drought in aseasonal tropical rainforests.</title>
        <authorList>
            <person name="Ng K.K.S."/>
            <person name="Kobayashi M.J."/>
            <person name="Fawcett J.A."/>
            <person name="Hatakeyama M."/>
            <person name="Paape T."/>
            <person name="Ng C.H."/>
            <person name="Ang C.C."/>
            <person name="Tnah L.H."/>
            <person name="Lee C.T."/>
            <person name="Nishiyama T."/>
            <person name="Sese J."/>
            <person name="O'Brien M.J."/>
            <person name="Copetti D."/>
            <person name="Mohd Noor M.I."/>
            <person name="Ong R.C."/>
            <person name="Putra M."/>
            <person name="Sireger I.Z."/>
            <person name="Indrioko S."/>
            <person name="Kosugi Y."/>
            <person name="Izuno A."/>
            <person name="Isagi Y."/>
            <person name="Lee S.L."/>
            <person name="Shimizu K.K."/>
        </authorList>
    </citation>
    <scope>NUCLEOTIDE SEQUENCE [LARGE SCALE GENOMIC DNA]</scope>
    <source>
        <strain evidence="2">214</strain>
    </source>
</reference>
<feature type="region of interest" description="Disordered" evidence="1">
    <location>
        <begin position="59"/>
        <end position="79"/>
    </location>
</feature>
<sequence>MVHTIDMILTVPVEDGGFQGFGDDGIVAFEVVIESRRVGGDVSEDKVGEAEEAVEGLPVAPHPLPSVMAPQRLKTRMCE</sequence>
<dbReference type="AlphaFoldDB" id="A0AAV5I5C6"/>
<protein>
    <submittedName>
        <fullName evidence="2">Uncharacterized protein</fullName>
    </submittedName>
</protein>
<comment type="caution">
    <text evidence="2">The sequence shown here is derived from an EMBL/GenBank/DDBJ whole genome shotgun (WGS) entry which is preliminary data.</text>
</comment>